<accession>A0A699QNV1</accession>
<sequence>MSIDIGRSLFMHVTRTSDGIDNGLLISKSATLDYLKKKELEDSFTGLVPGTYTIKYDGEEIKNDLTWGNCVQAFGKTRNKCMELSIHE</sequence>
<name>A0A699QNV1_TANCI</name>
<reference evidence="1" key="1">
    <citation type="journal article" date="2019" name="Sci. Rep.">
        <title>Draft genome of Tanacetum cinerariifolium, the natural source of mosquito coil.</title>
        <authorList>
            <person name="Yamashiro T."/>
            <person name="Shiraishi A."/>
            <person name="Satake H."/>
            <person name="Nakayama K."/>
        </authorList>
    </citation>
    <scope>NUCLEOTIDE SEQUENCE</scope>
</reference>
<dbReference type="AlphaFoldDB" id="A0A699QNV1"/>
<evidence type="ECO:0000313" key="1">
    <source>
        <dbReference type="EMBL" id="GFC74083.1"/>
    </source>
</evidence>
<protein>
    <submittedName>
        <fullName evidence="1">Uncharacterized protein</fullName>
    </submittedName>
</protein>
<organism evidence="1">
    <name type="scientific">Tanacetum cinerariifolium</name>
    <name type="common">Dalmatian daisy</name>
    <name type="synonym">Chrysanthemum cinerariifolium</name>
    <dbReference type="NCBI Taxonomy" id="118510"/>
    <lineage>
        <taxon>Eukaryota</taxon>
        <taxon>Viridiplantae</taxon>
        <taxon>Streptophyta</taxon>
        <taxon>Embryophyta</taxon>
        <taxon>Tracheophyta</taxon>
        <taxon>Spermatophyta</taxon>
        <taxon>Magnoliopsida</taxon>
        <taxon>eudicotyledons</taxon>
        <taxon>Gunneridae</taxon>
        <taxon>Pentapetalae</taxon>
        <taxon>asterids</taxon>
        <taxon>campanulids</taxon>
        <taxon>Asterales</taxon>
        <taxon>Asteraceae</taxon>
        <taxon>Asteroideae</taxon>
        <taxon>Anthemideae</taxon>
        <taxon>Anthemidinae</taxon>
        <taxon>Tanacetum</taxon>
    </lineage>
</organism>
<dbReference type="EMBL" id="BKCJ011045671">
    <property type="protein sequence ID" value="GFC74083.1"/>
    <property type="molecule type" value="Genomic_DNA"/>
</dbReference>
<proteinExistence type="predicted"/>
<comment type="caution">
    <text evidence="1">The sequence shown here is derived from an EMBL/GenBank/DDBJ whole genome shotgun (WGS) entry which is preliminary data.</text>
</comment>
<gene>
    <name evidence="1" type="ORF">Tci_846053</name>
</gene>